<sequence length="211" mass="23483">MNYFRNNNFDALGPIFTPIQKSLASLYILAVSQWYEIGLLAEEFKEDILLANQKLINPGLSENLPPNFWHQEVKNLVAIGILGTIYELRTYAINDPLCYKNMVLIDAAATHATFKMVPVVFIVLLGLSIMILSVLIEPLFSRIFMEFPATQAGAIAWNLNGLVQLFRLAMESTGIVSWDNGLIGSIPTTQNGMLMAVPDQHAGSRRVGERL</sequence>
<evidence type="ECO:0000256" key="1">
    <source>
        <dbReference type="SAM" id="Phobius"/>
    </source>
</evidence>
<keyword evidence="1" id="KW-0812">Transmembrane</keyword>
<reference evidence="2 3" key="1">
    <citation type="submission" date="2019-01" db="EMBL/GenBank/DDBJ databases">
        <title>Intercellular communication is required for trap formation in the nematode-trapping fungus Duddingtonia flagrans.</title>
        <authorList>
            <person name="Youssar L."/>
            <person name="Wernet V."/>
            <person name="Hensel N."/>
            <person name="Hildebrandt H.-G."/>
            <person name="Fischer R."/>
        </authorList>
    </citation>
    <scope>NUCLEOTIDE SEQUENCE [LARGE SCALE GENOMIC DNA]</scope>
    <source>
        <strain evidence="2 3">CBS H-5679</strain>
    </source>
</reference>
<dbReference type="EMBL" id="SAEB01000007">
    <property type="protein sequence ID" value="RVD83866.1"/>
    <property type="molecule type" value="Genomic_DNA"/>
</dbReference>
<dbReference type="VEuPathDB" id="FungiDB:DFL_005640"/>
<protein>
    <submittedName>
        <fullName evidence="2">Uncharacterized protein</fullName>
    </submittedName>
</protein>
<evidence type="ECO:0000313" key="3">
    <source>
        <dbReference type="Proteomes" id="UP000283090"/>
    </source>
</evidence>
<keyword evidence="3" id="KW-1185">Reference proteome</keyword>
<dbReference type="GeneID" id="93587951"/>
<feature type="transmembrane region" description="Helical" evidence="1">
    <location>
        <begin position="116"/>
        <end position="136"/>
    </location>
</feature>
<keyword evidence="1" id="KW-0472">Membrane</keyword>
<gene>
    <name evidence="2" type="ORF">DFL_005640</name>
</gene>
<name>A0A436ZYQ4_ARTFL</name>
<organism evidence="2 3">
    <name type="scientific">Arthrobotrys flagrans</name>
    <name type="common">Nematode-trapping fungus</name>
    <name type="synonym">Trichothecium flagrans</name>
    <dbReference type="NCBI Taxonomy" id="97331"/>
    <lineage>
        <taxon>Eukaryota</taxon>
        <taxon>Fungi</taxon>
        <taxon>Dikarya</taxon>
        <taxon>Ascomycota</taxon>
        <taxon>Pezizomycotina</taxon>
        <taxon>Orbiliomycetes</taxon>
        <taxon>Orbiliales</taxon>
        <taxon>Orbiliaceae</taxon>
        <taxon>Arthrobotrys</taxon>
    </lineage>
</organism>
<comment type="caution">
    <text evidence="2">The sequence shown here is derived from an EMBL/GenBank/DDBJ whole genome shotgun (WGS) entry which is preliminary data.</text>
</comment>
<dbReference type="Proteomes" id="UP000283090">
    <property type="component" value="Unassembled WGS sequence"/>
</dbReference>
<keyword evidence="1" id="KW-1133">Transmembrane helix</keyword>
<proteinExistence type="predicted"/>
<accession>A0A436ZYQ4</accession>
<dbReference type="RefSeq" id="XP_067489410.1">
    <property type="nucleotide sequence ID" value="XM_067634929.1"/>
</dbReference>
<evidence type="ECO:0000313" key="2">
    <source>
        <dbReference type="EMBL" id="RVD83866.1"/>
    </source>
</evidence>
<dbReference type="OrthoDB" id="3540210at2759"/>
<dbReference type="AlphaFoldDB" id="A0A436ZYQ4"/>